<name>A0A0E0EQT8_9ORYZ</name>
<reference evidence="1" key="2">
    <citation type="submission" date="2018-05" db="EMBL/GenBank/DDBJ databases">
        <title>OmerRS3 (Oryza meridionalis Reference Sequence Version 3).</title>
        <authorList>
            <person name="Zhang J."/>
            <person name="Kudrna D."/>
            <person name="Lee S."/>
            <person name="Talag J."/>
            <person name="Welchert J."/>
            <person name="Wing R.A."/>
        </authorList>
    </citation>
    <scope>NUCLEOTIDE SEQUENCE [LARGE SCALE GENOMIC DNA]</scope>
    <source>
        <strain evidence="1">cv. OR44</strain>
    </source>
</reference>
<evidence type="ECO:0000313" key="1">
    <source>
        <dbReference type="EnsemblPlants" id="OMERI09G04550.1"/>
    </source>
</evidence>
<reference evidence="1" key="1">
    <citation type="submission" date="2015-04" db="UniProtKB">
        <authorList>
            <consortium name="EnsemblPlants"/>
        </authorList>
    </citation>
    <scope>IDENTIFICATION</scope>
</reference>
<dbReference type="Gramene" id="OMERI09G04550.1">
    <property type="protein sequence ID" value="OMERI09G04550.1"/>
    <property type="gene ID" value="OMERI09G04550"/>
</dbReference>
<dbReference type="AlphaFoldDB" id="A0A0E0EQT8"/>
<dbReference type="Proteomes" id="UP000008021">
    <property type="component" value="Chromosome 9"/>
</dbReference>
<proteinExistence type="predicted"/>
<dbReference type="EnsemblPlants" id="OMERI09G04550.1">
    <property type="protein sequence ID" value="OMERI09G04550.1"/>
    <property type="gene ID" value="OMERI09G04550"/>
</dbReference>
<dbReference type="HOGENOM" id="CLU_1838345_0_0_1"/>
<sequence length="140" mass="15137">MPLRHNFCQRPSTAVRRIGGDTPIVYSCTRMDSRWEQPGLCIFANHRPPALGGAALLADTRTRDGSGRKGKGRLMVGAARRKGEKWKAAWFIALDFSSAATRTDPSCYGGGRRRKLMAVTGEGVGKVGPEAAEGAVHLRD</sequence>
<accession>A0A0E0EQT8</accession>
<keyword evidence="2" id="KW-1185">Reference proteome</keyword>
<organism evidence="1">
    <name type="scientific">Oryza meridionalis</name>
    <dbReference type="NCBI Taxonomy" id="40149"/>
    <lineage>
        <taxon>Eukaryota</taxon>
        <taxon>Viridiplantae</taxon>
        <taxon>Streptophyta</taxon>
        <taxon>Embryophyta</taxon>
        <taxon>Tracheophyta</taxon>
        <taxon>Spermatophyta</taxon>
        <taxon>Magnoliopsida</taxon>
        <taxon>Liliopsida</taxon>
        <taxon>Poales</taxon>
        <taxon>Poaceae</taxon>
        <taxon>BOP clade</taxon>
        <taxon>Oryzoideae</taxon>
        <taxon>Oryzeae</taxon>
        <taxon>Oryzinae</taxon>
        <taxon>Oryza</taxon>
    </lineage>
</organism>
<evidence type="ECO:0000313" key="2">
    <source>
        <dbReference type="Proteomes" id="UP000008021"/>
    </source>
</evidence>
<protein>
    <submittedName>
        <fullName evidence="1">Uncharacterized protein</fullName>
    </submittedName>
</protein>